<dbReference type="KEGG" id="fbe:FF125_20000"/>
<proteinExistence type="predicted"/>
<dbReference type="EMBL" id="CP040749">
    <property type="protein sequence ID" value="QCX40610.1"/>
    <property type="molecule type" value="Genomic_DNA"/>
</dbReference>
<name>A0A5B7TW89_9FLAO</name>
<dbReference type="Proteomes" id="UP000306229">
    <property type="component" value="Chromosome"/>
</dbReference>
<evidence type="ECO:0000313" key="2">
    <source>
        <dbReference type="EMBL" id="QCX40610.1"/>
    </source>
</evidence>
<dbReference type="RefSeq" id="WP_138951759.1">
    <property type="nucleotide sequence ID" value="NZ_CP040749.1"/>
</dbReference>
<dbReference type="AlphaFoldDB" id="A0A5B7TW89"/>
<reference evidence="2 3" key="1">
    <citation type="submission" date="2019-05" db="EMBL/GenBank/DDBJ databases">
        <title>Algicella ahnfeltiae gen. nov., sp. nov., a novel marine bacterium of the family Flavobacteriaceae isolated from a red alga.</title>
        <authorList>
            <person name="Nedashkovskaya O.I."/>
            <person name="Kukhlevskiy A.D."/>
            <person name="Kim S.-G."/>
            <person name="Zhukova N.V."/>
            <person name="Mikhailov V.V."/>
        </authorList>
    </citation>
    <scope>NUCLEOTIDE SEQUENCE [LARGE SCALE GENOMIC DNA]</scope>
    <source>
        <strain evidence="2 3">10Alg115</strain>
    </source>
</reference>
<keyword evidence="1" id="KW-0472">Membrane</keyword>
<accession>A0A5B7TW89</accession>
<organism evidence="2 3">
    <name type="scientific">Aureibaculum algae</name>
    <dbReference type="NCBI Taxonomy" id="2584122"/>
    <lineage>
        <taxon>Bacteria</taxon>
        <taxon>Pseudomonadati</taxon>
        <taxon>Bacteroidota</taxon>
        <taxon>Flavobacteriia</taxon>
        <taxon>Flavobacteriales</taxon>
        <taxon>Flavobacteriaceae</taxon>
        <taxon>Aureibaculum</taxon>
    </lineage>
</organism>
<keyword evidence="1" id="KW-0812">Transmembrane</keyword>
<keyword evidence="3" id="KW-1185">Reference proteome</keyword>
<evidence type="ECO:0000256" key="1">
    <source>
        <dbReference type="SAM" id="Phobius"/>
    </source>
</evidence>
<keyword evidence="1" id="KW-1133">Transmembrane helix</keyword>
<feature type="transmembrane region" description="Helical" evidence="1">
    <location>
        <begin position="46"/>
        <end position="69"/>
    </location>
</feature>
<sequence>MSHPHSHRKKKFMDHYSKLSEQDYKLEVLYSQQITRQKLEKIRANLSIIIWTMATFIVVAIICTFFVVYRAGL</sequence>
<protein>
    <submittedName>
        <fullName evidence="2">Uncharacterized protein</fullName>
    </submittedName>
</protein>
<evidence type="ECO:0000313" key="3">
    <source>
        <dbReference type="Proteomes" id="UP000306229"/>
    </source>
</evidence>
<gene>
    <name evidence="2" type="ORF">FF125_20000</name>
</gene>